<dbReference type="AlphaFoldDB" id="A0A8C3N8D0"/>
<accession>A0A8C3N8D0</accession>
<feature type="region of interest" description="Disordered" evidence="2">
    <location>
        <begin position="80"/>
        <end position="101"/>
    </location>
</feature>
<dbReference type="Proteomes" id="UP000694382">
    <property type="component" value="Chromosome 18"/>
</dbReference>
<keyword evidence="1" id="KW-0547">Nucleotide-binding</keyword>
<reference evidence="3" key="3">
    <citation type="submission" date="2025-09" db="UniProtKB">
        <authorList>
            <consortium name="Ensembl"/>
        </authorList>
    </citation>
    <scope>IDENTIFICATION</scope>
</reference>
<dbReference type="Ensembl" id="ENSCPVT00000015788.2">
    <property type="protein sequence ID" value="ENSCPVP00000015117.2"/>
    <property type="gene ID" value="ENSCPVG00000011073.2"/>
</dbReference>
<dbReference type="SUPFAM" id="SSF52540">
    <property type="entry name" value="P-loop containing nucleoside triphosphate hydrolases"/>
    <property type="match status" value="1"/>
</dbReference>
<accession>A0A8U8B1D2</accession>
<evidence type="ECO:0000256" key="2">
    <source>
        <dbReference type="SAM" id="MobiDB-lite"/>
    </source>
</evidence>
<feature type="compositionally biased region" description="Pro residues" evidence="2">
    <location>
        <begin position="80"/>
        <end position="92"/>
    </location>
</feature>
<evidence type="ECO:0000313" key="4">
    <source>
        <dbReference type="Proteomes" id="UP000694382"/>
    </source>
</evidence>
<reference evidence="3" key="2">
    <citation type="submission" date="2025-08" db="UniProtKB">
        <authorList>
            <consortium name="Ensembl"/>
        </authorList>
    </citation>
    <scope>IDENTIFICATION</scope>
</reference>
<dbReference type="Gene3D" id="3.40.50.300">
    <property type="entry name" value="P-loop containing nucleotide triphosphate hydrolases"/>
    <property type="match status" value="1"/>
</dbReference>
<sequence length="176" mass="18032">MGGPDGAAGSETPEGSGEPPKSSGDPPALPRDYQLSGKVMLLGDSGVGKTCFLLQFKEGAFLSGTFIATVGIDFRVRPPQLPAPCPPPPAPRPGQGAGQGEWGFPASVPPVIFQPAAGSCWNSSTPTWESSNRQKSPLVLLPLTFKSAKSLGLAHPSCVHGLGVCAGQPVRSTMQA</sequence>
<evidence type="ECO:0000313" key="3">
    <source>
        <dbReference type="Ensembl" id="ENSCPVP00000015117.2"/>
    </source>
</evidence>
<dbReference type="InterPro" id="IPR027417">
    <property type="entry name" value="P-loop_NTPase"/>
</dbReference>
<protein>
    <submittedName>
        <fullName evidence="3">Uncharacterized protein</fullName>
    </submittedName>
</protein>
<dbReference type="GO" id="GO:0005525">
    <property type="term" value="F:GTP binding"/>
    <property type="evidence" value="ECO:0007669"/>
    <property type="project" value="InterPro"/>
</dbReference>
<dbReference type="GO" id="GO:0003924">
    <property type="term" value="F:GTPase activity"/>
    <property type="evidence" value="ECO:0007669"/>
    <property type="project" value="InterPro"/>
</dbReference>
<proteinExistence type="predicted"/>
<evidence type="ECO:0000256" key="1">
    <source>
        <dbReference type="ARBA" id="ARBA00022741"/>
    </source>
</evidence>
<name>A0A8C3N8D0_GEOPR</name>
<dbReference type="Pfam" id="PF00071">
    <property type="entry name" value="Ras"/>
    <property type="match status" value="1"/>
</dbReference>
<dbReference type="PRINTS" id="PR00449">
    <property type="entry name" value="RASTRNSFRMNG"/>
</dbReference>
<organism evidence="3 4">
    <name type="scientific">Geospiza parvula</name>
    <name type="common">Small tree-finch</name>
    <name type="synonym">Camarhynchus parvulus</name>
    <dbReference type="NCBI Taxonomy" id="87175"/>
    <lineage>
        <taxon>Eukaryota</taxon>
        <taxon>Metazoa</taxon>
        <taxon>Chordata</taxon>
        <taxon>Craniata</taxon>
        <taxon>Vertebrata</taxon>
        <taxon>Euteleostomi</taxon>
        <taxon>Archelosauria</taxon>
        <taxon>Archosauria</taxon>
        <taxon>Dinosauria</taxon>
        <taxon>Saurischia</taxon>
        <taxon>Theropoda</taxon>
        <taxon>Coelurosauria</taxon>
        <taxon>Aves</taxon>
        <taxon>Neognathae</taxon>
        <taxon>Neoaves</taxon>
        <taxon>Telluraves</taxon>
        <taxon>Australaves</taxon>
        <taxon>Passeriformes</taxon>
        <taxon>Thraupidae</taxon>
        <taxon>Camarhynchus</taxon>
    </lineage>
</organism>
<reference evidence="3" key="1">
    <citation type="submission" date="2020-02" db="EMBL/GenBank/DDBJ databases">
        <authorList>
            <person name="Enbody D E."/>
            <person name="Pettersson E M."/>
        </authorList>
    </citation>
    <scope>NUCLEOTIDE SEQUENCE [LARGE SCALE GENOMIC DNA]</scope>
</reference>
<dbReference type="InterPro" id="IPR001806">
    <property type="entry name" value="Small_GTPase"/>
</dbReference>
<feature type="region of interest" description="Disordered" evidence="2">
    <location>
        <begin position="1"/>
        <end position="32"/>
    </location>
</feature>
<keyword evidence="4" id="KW-1185">Reference proteome</keyword>